<accession>A0A135V7Z3</accession>
<dbReference type="Pfam" id="PF00106">
    <property type="entry name" value="adh_short"/>
    <property type="match status" value="1"/>
</dbReference>
<name>A0A135V7Z3_9PEZI</name>
<evidence type="ECO:0000313" key="3">
    <source>
        <dbReference type="EMBL" id="KXH68732.1"/>
    </source>
</evidence>
<dbReference type="InterPro" id="IPR051911">
    <property type="entry name" value="SDR_oxidoreductase"/>
</dbReference>
<sequence>MTVWLITGTTPGIGAAMMEQFAARGDKVIATGRNASQRLSDKESDIFPLDLDITAPLAEIKQQTQKAIQAYDHIDVVISNTGFSVPCSIEEADEVFEKKLFHTNLFGAMNVVKAFLPHFRERRAGTFGFIGAGPGWLSYPLLGHYGIAKAVLTLFAESLQKQTAHLGIKVVVFEVGAFETGMDTIRTTDDEGFANLPTNPDYREVAEDAFGKFVSDVLTNRPSDTQKLPAAVWEVVKGEGMAAGKPFPIRVPLRADALAIMRQKCEEQLQLCGEWETLALSTTEDDFKYVMSQDLIDRLSIVEMLK</sequence>
<evidence type="ECO:0000256" key="2">
    <source>
        <dbReference type="ARBA" id="ARBA00023002"/>
    </source>
</evidence>
<dbReference type="STRING" id="1209931.A0A135V7Z3"/>
<gene>
    <name evidence="3" type="ORF">CSAL01_05140</name>
</gene>
<organism evidence="3 4">
    <name type="scientific">Colletotrichum salicis</name>
    <dbReference type="NCBI Taxonomy" id="1209931"/>
    <lineage>
        <taxon>Eukaryota</taxon>
        <taxon>Fungi</taxon>
        <taxon>Dikarya</taxon>
        <taxon>Ascomycota</taxon>
        <taxon>Pezizomycotina</taxon>
        <taxon>Sordariomycetes</taxon>
        <taxon>Hypocreomycetidae</taxon>
        <taxon>Glomerellales</taxon>
        <taxon>Glomerellaceae</taxon>
        <taxon>Colletotrichum</taxon>
        <taxon>Colletotrichum acutatum species complex</taxon>
    </lineage>
</organism>
<dbReference type="EMBL" id="JFFI01000235">
    <property type="protein sequence ID" value="KXH68732.1"/>
    <property type="molecule type" value="Genomic_DNA"/>
</dbReference>
<protein>
    <submittedName>
        <fullName evidence="3">Uncharacterized protein</fullName>
    </submittedName>
</protein>
<evidence type="ECO:0000256" key="1">
    <source>
        <dbReference type="ARBA" id="ARBA00006484"/>
    </source>
</evidence>
<dbReference type="InterPro" id="IPR002347">
    <property type="entry name" value="SDR_fam"/>
</dbReference>
<keyword evidence="2" id="KW-0560">Oxidoreductase</keyword>
<dbReference type="Proteomes" id="UP000070121">
    <property type="component" value="Unassembled WGS sequence"/>
</dbReference>
<dbReference type="PANTHER" id="PTHR43976:SF16">
    <property type="entry name" value="SHORT-CHAIN DEHYDROGENASE_REDUCTASE FAMILY PROTEIN"/>
    <property type="match status" value="1"/>
</dbReference>
<dbReference type="AlphaFoldDB" id="A0A135V7Z3"/>
<reference evidence="3 4" key="1">
    <citation type="submission" date="2014-02" db="EMBL/GenBank/DDBJ databases">
        <title>The genome sequence of Colletotrichum salicis CBS 607.94.</title>
        <authorList>
            <person name="Baroncelli R."/>
            <person name="Thon M.R."/>
        </authorList>
    </citation>
    <scope>NUCLEOTIDE SEQUENCE [LARGE SCALE GENOMIC DNA]</scope>
    <source>
        <strain evidence="3 4">CBS 607.94</strain>
    </source>
</reference>
<comment type="caution">
    <text evidence="3">The sequence shown here is derived from an EMBL/GenBank/DDBJ whole genome shotgun (WGS) entry which is preliminary data.</text>
</comment>
<proteinExistence type="inferred from homology"/>
<dbReference type="Gene3D" id="3.40.50.720">
    <property type="entry name" value="NAD(P)-binding Rossmann-like Domain"/>
    <property type="match status" value="1"/>
</dbReference>
<evidence type="ECO:0000313" key="4">
    <source>
        <dbReference type="Proteomes" id="UP000070121"/>
    </source>
</evidence>
<dbReference type="PRINTS" id="PR00081">
    <property type="entry name" value="GDHRDH"/>
</dbReference>
<keyword evidence="4" id="KW-1185">Reference proteome</keyword>
<dbReference type="OrthoDB" id="1274115at2759"/>
<dbReference type="GO" id="GO:0016491">
    <property type="term" value="F:oxidoreductase activity"/>
    <property type="evidence" value="ECO:0007669"/>
    <property type="project" value="UniProtKB-KW"/>
</dbReference>
<dbReference type="InterPro" id="IPR036291">
    <property type="entry name" value="NAD(P)-bd_dom_sf"/>
</dbReference>
<dbReference type="PANTHER" id="PTHR43976">
    <property type="entry name" value="SHORT CHAIN DEHYDROGENASE"/>
    <property type="match status" value="1"/>
</dbReference>
<dbReference type="SUPFAM" id="SSF51735">
    <property type="entry name" value="NAD(P)-binding Rossmann-fold domains"/>
    <property type="match status" value="1"/>
</dbReference>
<comment type="similarity">
    <text evidence="1">Belongs to the short-chain dehydrogenases/reductases (SDR) family.</text>
</comment>